<organism evidence="1 2">
    <name type="scientific">Nannocystis punicea</name>
    <dbReference type="NCBI Taxonomy" id="2995304"/>
    <lineage>
        <taxon>Bacteria</taxon>
        <taxon>Pseudomonadati</taxon>
        <taxon>Myxococcota</taxon>
        <taxon>Polyangia</taxon>
        <taxon>Nannocystales</taxon>
        <taxon>Nannocystaceae</taxon>
        <taxon>Nannocystis</taxon>
    </lineage>
</organism>
<dbReference type="EMBL" id="CP114040">
    <property type="protein sequence ID" value="WAS92096.1"/>
    <property type="molecule type" value="Genomic_DNA"/>
</dbReference>
<dbReference type="RefSeq" id="WP_269034446.1">
    <property type="nucleotide sequence ID" value="NZ_CP114040.1"/>
</dbReference>
<gene>
    <name evidence="1" type="ORF">O0S08_38430</name>
</gene>
<keyword evidence="2" id="KW-1185">Reference proteome</keyword>
<sequence>MNLRSISFAYEAVRLRPPACGTGSIQRAQELEDAGAVGEVDVGDSRMIVSAKVRPLYSQPSSEPPTAGDGGAEHLEVFAGLGSW</sequence>
<protein>
    <submittedName>
        <fullName evidence="1">Uncharacterized protein</fullName>
    </submittedName>
</protein>
<evidence type="ECO:0000313" key="1">
    <source>
        <dbReference type="EMBL" id="WAS92096.1"/>
    </source>
</evidence>
<proteinExistence type="predicted"/>
<reference evidence="1" key="1">
    <citation type="submission" date="2022-11" db="EMBL/GenBank/DDBJ databases">
        <title>Minimal conservation of predation-associated metabolite biosynthetic gene clusters underscores biosynthetic potential of Myxococcota including descriptions for ten novel species: Archangium lansinium sp. nov., Myxococcus landrumus sp. nov., Nannocystis bai.</title>
        <authorList>
            <person name="Ahearne A."/>
            <person name="Stevens C."/>
            <person name="Dowd S."/>
        </authorList>
    </citation>
    <scope>NUCLEOTIDE SEQUENCE</scope>
    <source>
        <strain evidence="1">Fl3</strain>
    </source>
</reference>
<accession>A0ABY7GYN1</accession>
<evidence type="ECO:0000313" key="2">
    <source>
        <dbReference type="Proteomes" id="UP001164459"/>
    </source>
</evidence>
<name>A0ABY7GYN1_9BACT</name>
<dbReference type="Proteomes" id="UP001164459">
    <property type="component" value="Chromosome"/>
</dbReference>